<gene>
    <name evidence="2" type="ORF">CANVERA_P3603</name>
</gene>
<feature type="region of interest" description="Disordered" evidence="1">
    <location>
        <begin position="51"/>
        <end position="70"/>
    </location>
</feature>
<comment type="caution">
    <text evidence="2">The sequence shown here is derived from an EMBL/GenBank/DDBJ whole genome shotgun (WGS) entry which is preliminary data.</text>
</comment>
<reference evidence="2" key="1">
    <citation type="submission" date="2022-12" db="EMBL/GenBank/DDBJ databases">
        <authorList>
            <person name="Brejova B."/>
        </authorList>
    </citation>
    <scope>NUCLEOTIDE SEQUENCE</scope>
</reference>
<dbReference type="Proteomes" id="UP001152885">
    <property type="component" value="Unassembled WGS sequence"/>
</dbReference>
<dbReference type="EMBL" id="CANTUO010000004">
    <property type="protein sequence ID" value="CAI5759094.1"/>
    <property type="molecule type" value="Genomic_DNA"/>
</dbReference>
<dbReference type="AlphaFoldDB" id="A0A9W4TVG6"/>
<dbReference type="Gene3D" id="2.40.50.140">
    <property type="entry name" value="Nucleic acid-binding proteins"/>
    <property type="match status" value="1"/>
</dbReference>
<dbReference type="InterPro" id="IPR012340">
    <property type="entry name" value="NA-bd_OB-fold"/>
</dbReference>
<feature type="compositionally biased region" description="Polar residues" evidence="1">
    <location>
        <begin position="51"/>
        <end position="60"/>
    </location>
</feature>
<accession>A0A9W4TVG6</accession>
<evidence type="ECO:0000313" key="3">
    <source>
        <dbReference type="Proteomes" id="UP001152885"/>
    </source>
</evidence>
<keyword evidence="3" id="KW-1185">Reference proteome</keyword>
<evidence type="ECO:0000313" key="2">
    <source>
        <dbReference type="EMBL" id="CAI5759094.1"/>
    </source>
</evidence>
<name>A0A9W4TVG6_9ASCO</name>
<protein>
    <submittedName>
        <fullName evidence="2">Uncharacterized protein</fullName>
    </submittedName>
</protein>
<organism evidence="2 3">
    <name type="scientific">Candida verbasci</name>
    <dbReference type="NCBI Taxonomy" id="1227364"/>
    <lineage>
        <taxon>Eukaryota</taxon>
        <taxon>Fungi</taxon>
        <taxon>Dikarya</taxon>
        <taxon>Ascomycota</taxon>
        <taxon>Saccharomycotina</taxon>
        <taxon>Pichiomycetes</taxon>
        <taxon>Debaryomycetaceae</taxon>
        <taxon>Candida/Lodderomyces clade</taxon>
        <taxon>Candida</taxon>
    </lineage>
</organism>
<evidence type="ECO:0000256" key="1">
    <source>
        <dbReference type="SAM" id="MobiDB-lite"/>
    </source>
</evidence>
<proteinExistence type="predicted"/>
<sequence>MSTSELAQVKEWPQYHSRHPDGKHKFRTFVQILTIELSRYPNFTVQVTDFTHNKQSGNNNNKDDPYNPTSSGLRVLPENLVSCVMHKDKIDTILNGYNVLNNGSLNLQDLLESNTKVDVSKYLIIADINFSLRTFLSHIEPYTWESNVVDFKNIKEPKEINLLTSLLSFIYKQPIFLEDCEEVINSIVPKEWKLKAQEMIQDPDLFEGYDELENLLEEEKKQSNLEEDIEIDLYSDQEEMNQDQKDFYRDFLLLTGKRAESDPIRRKEEKERKTK</sequence>